<dbReference type="STRING" id="232089.SAMN05443544_1953"/>
<dbReference type="Pfam" id="PF19616">
    <property type="entry name" value="DUF6121"/>
    <property type="match status" value="1"/>
</dbReference>
<evidence type="ECO:0000313" key="3">
    <source>
        <dbReference type="Proteomes" id="UP000184699"/>
    </source>
</evidence>
<dbReference type="AlphaFoldDB" id="A0A1N6FDF6"/>
<keyword evidence="3" id="KW-1185">Reference proteome</keyword>
<reference evidence="3" key="1">
    <citation type="submission" date="2016-11" db="EMBL/GenBank/DDBJ databases">
        <authorList>
            <person name="Varghese N."/>
            <person name="Submissions S."/>
        </authorList>
    </citation>
    <scope>NUCLEOTIDE SEQUENCE [LARGE SCALE GENOMIC DNA]</scope>
    <source>
        <strain evidence="3">DSM 8595</strain>
    </source>
</reference>
<dbReference type="EMBL" id="FSRJ01000002">
    <property type="protein sequence ID" value="SIN93279.1"/>
    <property type="molecule type" value="Genomic_DNA"/>
</dbReference>
<dbReference type="OrthoDB" id="5006650at2"/>
<organism evidence="2 3">
    <name type="scientific">Agromyces cerinus subsp. cerinus</name>
    <dbReference type="NCBI Taxonomy" id="232089"/>
    <lineage>
        <taxon>Bacteria</taxon>
        <taxon>Bacillati</taxon>
        <taxon>Actinomycetota</taxon>
        <taxon>Actinomycetes</taxon>
        <taxon>Micrococcales</taxon>
        <taxon>Microbacteriaceae</taxon>
        <taxon>Agromyces</taxon>
    </lineage>
</organism>
<protein>
    <submittedName>
        <fullName evidence="2">Uncharacterized protein</fullName>
    </submittedName>
</protein>
<dbReference type="Proteomes" id="UP000184699">
    <property type="component" value="Unassembled WGS sequence"/>
</dbReference>
<evidence type="ECO:0000313" key="2">
    <source>
        <dbReference type="EMBL" id="SIN93279.1"/>
    </source>
</evidence>
<dbReference type="InterPro" id="IPR046124">
    <property type="entry name" value="DUF6121"/>
</dbReference>
<proteinExistence type="predicted"/>
<feature type="transmembrane region" description="Helical" evidence="1">
    <location>
        <begin position="105"/>
        <end position="138"/>
    </location>
</feature>
<evidence type="ECO:0000256" key="1">
    <source>
        <dbReference type="SAM" id="Phobius"/>
    </source>
</evidence>
<feature type="transmembrane region" description="Helical" evidence="1">
    <location>
        <begin position="77"/>
        <end position="99"/>
    </location>
</feature>
<gene>
    <name evidence="2" type="ORF">SAMN05443544_1953</name>
</gene>
<feature type="transmembrane region" description="Helical" evidence="1">
    <location>
        <begin position="7"/>
        <end position="31"/>
    </location>
</feature>
<keyword evidence="1" id="KW-0472">Membrane</keyword>
<name>A0A1N6FDF6_9MICO</name>
<keyword evidence="1" id="KW-0812">Transmembrane</keyword>
<sequence length="159" mass="16806">MDPRRTAWIVAAFAAALDLALVVCAYGFVSLFTGVEVVVDPEAGLFVAPAAIGASVVALLLTLAVTLRRPDRIWSSVILSAVWTWLAFVAVSVVGYALASEGSTLLAALLFGLGFGIGWFGLLIPALAAVTAAFAVLVARGRDSGMERPKWPWERDEDE</sequence>
<dbReference type="RefSeq" id="WP_074260099.1">
    <property type="nucleotide sequence ID" value="NZ_FSRJ01000002.1"/>
</dbReference>
<feature type="transmembrane region" description="Helical" evidence="1">
    <location>
        <begin position="43"/>
        <end position="65"/>
    </location>
</feature>
<keyword evidence="1" id="KW-1133">Transmembrane helix</keyword>
<accession>A0A1N6FDF6</accession>